<keyword evidence="2" id="KW-1185">Reference proteome</keyword>
<proteinExistence type="predicted"/>
<comment type="caution">
    <text evidence="1">The sequence shown here is derived from an EMBL/GenBank/DDBJ whole genome shotgun (WGS) entry which is preliminary data.</text>
</comment>
<gene>
    <name evidence="1" type="ORF">SOASR030_35290</name>
</gene>
<evidence type="ECO:0000313" key="2">
    <source>
        <dbReference type="Proteomes" id="UP001058124"/>
    </source>
</evidence>
<dbReference type="Proteomes" id="UP001058124">
    <property type="component" value="Unassembled WGS sequence"/>
</dbReference>
<protein>
    <submittedName>
        <fullName evidence="1">Uncharacterized protein</fullName>
    </submittedName>
</protein>
<accession>A0AAV5N9E7</accession>
<dbReference type="AlphaFoldDB" id="A0AAV5N9E7"/>
<sequence length="93" mass="10548">MSTHDILHAVCVCPRCEASDVYEIEAFFPSGNLCQYQLKDELINVTKNRLQESFTAEGYVECPHCKKDFFVDIRVKDNVILSVSVSSKNGYIP</sequence>
<organism evidence="1 2">
    <name type="scientific">Leminorella grimontii</name>
    <dbReference type="NCBI Taxonomy" id="82981"/>
    <lineage>
        <taxon>Bacteria</taxon>
        <taxon>Pseudomonadati</taxon>
        <taxon>Pseudomonadota</taxon>
        <taxon>Gammaproteobacteria</taxon>
        <taxon>Enterobacterales</taxon>
        <taxon>Budviciaceae</taxon>
        <taxon>Leminorella</taxon>
    </lineage>
</organism>
<evidence type="ECO:0000313" key="1">
    <source>
        <dbReference type="EMBL" id="GKX57417.1"/>
    </source>
</evidence>
<dbReference type="EMBL" id="BRLH01000015">
    <property type="protein sequence ID" value="GKX57417.1"/>
    <property type="molecule type" value="Genomic_DNA"/>
</dbReference>
<reference evidence="1" key="1">
    <citation type="submission" date="2022-06" db="EMBL/GenBank/DDBJ databases">
        <title>Draft genome sequences of Leminorella grimontii str. JCM5902.</title>
        <authorList>
            <person name="Wakabayashi Y."/>
            <person name="Kojima K."/>
        </authorList>
    </citation>
    <scope>NUCLEOTIDE SEQUENCE</scope>
    <source>
        <strain evidence="1">JCM 5902</strain>
    </source>
</reference>
<name>A0AAV5N9E7_9GAMM</name>